<dbReference type="PANTHER" id="PTHR35393">
    <property type="entry name" value="CHROMOSOME 1, WHOLE GENOME SHOTGUN SEQUENCE"/>
    <property type="match status" value="1"/>
</dbReference>
<dbReference type="AlphaFoldDB" id="A0A8T0I846"/>
<protein>
    <recommendedName>
        <fullName evidence="1">SigF-like NTF2-like domain-containing protein</fullName>
    </recommendedName>
</protein>
<evidence type="ECO:0000313" key="2">
    <source>
        <dbReference type="EMBL" id="KAG0579216.1"/>
    </source>
</evidence>
<evidence type="ECO:0000313" key="3">
    <source>
        <dbReference type="Proteomes" id="UP000822688"/>
    </source>
</evidence>
<proteinExistence type="predicted"/>
<accession>A0A8T0I846</accession>
<keyword evidence="3" id="KW-1185">Reference proteome</keyword>
<organism evidence="2 3">
    <name type="scientific">Ceratodon purpureus</name>
    <name type="common">Fire moss</name>
    <name type="synonym">Dicranum purpureum</name>
    <dbReference type="NCBI Taxonomy" id="3225"/>
    <lineage>
        <taxon>Eukaryota</taxon>
        <taxon>Viridiplantae</taxon>
        <taxon>Streptophyta</taxon>
        <taxon>Embryophyta</taxon>
        <taxon>Bryophyta</taxon>
        <taxon>Bryophytina</taxon>
        <taxon>Bryopsida</taxon>
        <taxon>Dicranidae</taxon>
        <taxon>Pseudoditrichales</taxon>
        <taxon>Ditrichaceae</taxon>
        <taxon>Ceratodon</taxon>
    </lineage>
</organism>
<comment type="caution">
    <text evidence="2">The sequence shown here is derived from an EMBL/GenBank/DDBJ whole genome shotgun (WGS) entry which is preliminary data.</text>
</comment>
<reference evidence="2" key="1">
    <citation type="submission" date="2020-06" db="EMBL/GenBank/DDBJ databases">
        <title>WGS assembly of Ceratodon purpureus strain R40.</title>
        <authorList>
            <person name="Carey S.B."/>
            <person name="Jenkins J."/>
            <person name="Shu S."/>
            <person name="Lovell J.T."/>
            <person name="Sreedasyam A."/>
            <person name="Maumus F."/>
            <person name="Tiley G.P."/>
            <person name="Fernandez-Pozo N."/>
            <person name="Barry K."/>
            <person name="Chen C."/>
            <person name="Wang M."/>
            <person name="Lipzen A."/>
            <person name="Daum C."/>
            <person name="Saski C.A."/>
            <person name="Payton A.C."/>
            <person name="Mcbreen J.C."/>
            <person name="Conrad R.E."/>
            <person name="Kollar L.M."/>
            <person name="Olsson S."/>
            <person name="Huttunen S."/>
            <person name="Landis J.B."/>
            <person name="Wickett N.J."/>
            <person name="Johnson M.G."/>
            <person name="Rensing S.A."/>
            <person name="Grimwood J."/>
            <person name="Schmutz J."/>
            <person name="Mcdaniel S.F."/>
        </authorList>
    </citation>
    <scope>NUCLEOTIDE SEQUENCE</scope>
    <source>
        <strain evidence="2">R40</strain>
    </source>
</reference>
<sequence length="222" mass="25750">MENPREDVKDVILGLLDRPTLRGQAAVLKKYCLPDVEFFYLYFNTKGLREMTVIYQVAQILANYQGVTFDQISYDETTNLVNIWTHVMLRPWPLYWRGNIPLSIFTVLELEDVEPKRPDDVAEVTLEKFTDAWSYDPLLAKSVGSRQDIKGKRTPRTVKMIKTQRDWFEFSPIIRVIPFVGDIYANQHLRFTLGNIVAETAMVGLKLLEFLLPSKLEKTIFG</sequence>
<gene>
    <name evidence="2" type="ORF">KC19_4G082600</name>
</gene>
<dbReference type="Pfam" id="PF24840">
    <property type="entry name" value="NTF2_SigF"/>
    <property type="match status" value="1"/>
</dbReference>
<dbReference type="EMBL" id="CM026424">
    <property type="protein sequence ID" value="KAG0579216.1"/>
    <property type="molecule type" value="Genomic_DNA"/>
</dbReference>
<dbReference type="PANTHER" id="PTHR35393:SF1">
    <property type="entry name" value="SNOAL-LIKE DOMAIN-CONTAINING PROTEIN"/>
    <property type="match status" value="1"/>
</dbReference>
<feature type="domain" description="SigF-like NTF2-like" evidence="1">
    <location>
        <begin position="1"/>
        <end position="113"/>
    </location>
</feature>
<evidence type="ECO:0000259" key="1">
    <source>
        <dbReference type="Pfam" id="PF24840"/>
    </source>
</evidence>
<dbReference type="InterPro" id="IPR057514">
    <property type="entry name" value="NTF2_SigF"/>
</dbReference>
<name>A0A8T0I846_CERPU</name>
<dbReference type="Proteomes" id="UP000822688">
    <property type="component" value="Chromosome 4"/>
</dbReference>